<dbReference type="AlphaFoldDB" id="A0A222P0P6"/>
<dbReference type="GO" id="GO:0071949">
    <property type="term" value="F:FAD binding"/>
    <property type="evidence" value="ECO:0007669"/>
    <property type="project" value="InterPro"/>
</dbReference>
<dbReference type="SUPFAM" id="SSF56176">
    <property type="entry name" value="FAD-binding/transporter-associated domain-like"/>
    <property type="match status" value="1"/>
</dbReference>
<dbReference type="KEGG" id="lcd:clem_04035"/>
<name>A0A222P0P6_9GAMM</name>
<dbReference type="OrthoDB" id="143770at2"/>
<keyword evidence="1" id="KW-0274">FAD</keyword>
<dbReference type="InterPro" id="IPR036318">
    <property type="entry name" value="FAD-bd_PCMH-like_sf"/>
</dbReference>
<dbReference type="EC" id="1.-.-.-" evidence="3"/>
<evidence type="ECO:0000259" key="2">
    <source>
        <dbReference type="PROSITE" id="PS51387"/>
    </source>
</evidence>
<sequence length="428" mass="48392">MLGRTKKLSNFSNSVKTNALCLRPDTEAQVAQVFTHSSGLLARGQGSSYGDCCVNHEGVIVDTTRLNHLISFDDSSGILIAQGGVKFSDLFSVSPRYVPPVIPGTLRATLAGGVANDIHGKNNHYAGSFGQHLAWLELQLGAQTFICSPQKHSDLFYATIGGLGLTGIIKRVAIKMRKAHPFVITETEKHTELASLLKRMQSHGLQYDYQVAWLDLLNQKHYALLSLANHTEETKAKSRYHFTIPKIPLRLVNRWNMKLFNRYYFKSYQTKKRIIPLYYFNNPLDTIRNWNRLYGKKGLLQFQAVFDTEKAEDVIERLLTLITTTQATPTLAVLKYFTQQGCGLLSFTQPGFTLAVDFINNSQAQTAIRLMNEYITEMNGKSYLAKDLLLTPEQFRRQYPHHEEFIDILAHYKSAMCSDLSKRLGITS</sequence>
<dbReference type="InterPro" id="IPR016167">
    <property type="entry name" value="FAD-bd_PCMH_sub1"/>
</dbReference>
<dbReference type="Gene3D" id="3.30.465.10">
    <property type="match status" value="1"/>
</dbReference>
<dbReference type="InterPro" id="IPR010031">
    <property type="entry name" value="FAD_lactone_oxidase-like"/>
</dbReference>
<dbReference type="PROSITE" id="PS51387">
    <property type="entry name" value="FAD_PCMH"/>
    <property type="match status" value="1"/>
</dbReference>
<proteinExistence type="predicted"/>
<evidence type="ECO:0000256" key="1">
    <source>
        <dbReference type="ARBA" id="ARBA00022827"/>
    </source>
</evidence>
<dbReference type="Pfam" id="PF01565">
    <property type="entry name" value="FAD_binding_4"/>
    <property type="match status" value="1"/>
</dbReference>
<dbReference type="InterPro" id="IPR016166">
    <property type="entry name" value="FAD-bd_PCMH"/>
</dbReference>
<dbReference type="Proteomes" id="UP000201728">
    <property type="component" value="Chromosome"/>
</dbReference>
<dbReference type="Gene3D" id="3.30.43.10">
    <property type="entry name" value="Uridine Diphospho-n-acetylenolpyruvylglucosamine Reductase, domain 2"/>
    <property type="match status" value="1"/>
</dbReference>
<accession>A0A222P0P6</accession>
<dbReference type="PANTHER" id="PTHR43762">
    <property type="entry name" value="L-GULONOLACTONE OXIDASE"/>
    <property type="match status" value="1"/>
</dbReference>
<dbReference type="InterPro" id="IPR006094">
    <property type="entry name" value="Oxid_FAD_bind_N"/>
</dbReference>
<keyword evidence="1" id="KW-0285">Flavoprotein</keyword>
<dbReference type="GO" id="GO:0016899">
    <property type="term" value="F:oxidoreductase activity, acting on the CH-OH group of donors, oxygen as acceptor"/>
    <property type="evidence" value="ECO:0007669"/>
    <property type="project" value="InterPro"/>
</dbReference>
<keyword evidence="3" id="KW-0560">Oxidoreductase</keyword>
<keyword evidence="4" id="KW-1185">Reference proteome</keyword>
<feature type="domain" description="FAD-binding PCMH-type" evidence="2">
    <location>
        <begin position="12"/>
        <end position="179"/>
    </location>
</feature>
<evidence type="ECO:0000313" key="4">
    <source>
        <dbReference type="Proteomes" id="UP000201728"/>
    </source>
</evidence>
<dbReference type="RefSeq" id="WP_094090435.1">
    <property type="nucleotide sequence ID" value="NZ_CP016397.1"/>
</dbReference>
<dbReference type="Gene3D" id="3.40.462.10">
    <property type="entry name" value="FAD-linked oxidases, C-terminal domain"/>
    <property type="match status" value="1"/>
</dbReference>
<dbReference type="InterPro" id="IPR016170">
    <property type="entry name" value="Cytok_DH_C_sf"/>
</dbReference>
<gene>
    <name evidence="3" type="primary">dprE1_1</name>
    <name evidence="3" type="ORF">clem_04035</name>
</gene>
<evidence type="ECO:0000313" key="3">
    <source>
        <dbReference type="EMBL" id="ASQ45365.1"/>
    </source>
</evidence>
<reference evidence="4" key="1">
    <citation type="submission" date="2016-07" db="EMBL/GenBank/DDBJ databases">
        <authorList>
            <person name="Florea S."/>
            <person name="Webb J.S."/>
            <person name="Jaromczyk J."/>
            <person name="Schardl C.L."/>
        </authorList>
    </citation>
    <scope>NUCLEOTIDE SEQUENCE [LARGE SCALE GENOMIC DNA]</scope>
    <source>
        <strain evidence="4">CDC-D5610</strain>
    </source>
</reference>
<dbReference type="PANTHER" id="PTHR43762:SF1">
    <property type="entry name" value="D-ARABINONO-1,4-LACTONE OXIDASE"/>
    <property type="match status" value="1"/>
</dbReference>
<dbReference type="EMBL" id="CP016397">
    <property type="protein sequence ID" value="ASQ45365.1"/>
    <property type="molecule type" value="Genomic_DNA"/>
</dbReference>
<organism evidence="3 4">
    <name type="scientific">Legionella clemsonensis</name>
    <dbReference type="NCBI Taxonomy" id="1867846"/>
    <lineage>
        <taxon>Bacteria</taxon>
        <taxon>Pseudomonadati</taxon>
        <taxon>Pseudomonadota</taxon>
        <taxon>Gammaproteobacteria</taxon>
        <taxon>Legionellales</taxon>
        <taxon>Legionellaceae</taxon>
        <taxon>Legionella</taxon>
    </lineage>
</organism>
<dbReference type="InterPro" id="IPR016169">
    <property type="entry name" value="FAD-bd_PCMH_sub2"/>
</dbReference>
<protein>
    <submittedName>
        <fullName evidence="3">Putative decaprenylphosphoryl-beta-D-ribose oxidase</fullName>
        <ecNumber evidence="3">1.-.-.-</ecNumber>
    </submittedName>
</protein>